<dbReference type="PANTHER" id="PTHR43133">
    <property type="entry name" value="RNA POLYMERASE ECF-TYPE SIGMA FACTO"/>
    <property type="match status" value="1"/>
</dbReference>
<dbReference type="GO" id="GO:0016987">
    <property type="term" value="F:sigma factor activity"/>
    <property type="evidence" value="ECO:0007669"/>
    <property type="project" value="UniProtKB-KW"/>
</dbReference>
<dbReference type="EMBL" id="WWNE01000008">
    <property type="protein sequence ID" value="NBG66580.1"/>
    <property type="molecule type" value="Genomic_DNA"/>
</dbReference>
<evidence type="ECO:0000256" key="2">
    <source>
        <dbReference type="ARBA" id="ARBA00023015"/>
    </source>
</evidence>
<dbReference type="Pfam" id="PF04542">
    <property type="entry name" value="Sigma70_r2"/>
    <property type="match status" value="1"/>
</dbReference>
<name>A0A6N9NMZ0_9FLAO</name>
<dbReference type="GO" id="GO:0006352">
    <property type="term" value="P:DNA-templated transcription initiation"/>
    <property type="evidence" value="ECO:0007669"/>
    <property type="project" value="InterPro"/>
</dbReference>
<proteinExistence type="inferred from homology"/>
<evidence type="ECO:0000256" key="3">
    <source>
        <dbReference type="ARBA" id="ARBA00023082"/>
    </source>
</evidence>
<dbReference type="NCBIfam" id="TIGR02937">
    <property type="entry name" value="sigma70-ECF"/>
    <property type="match status" value="1"/>
</dbReference>
<dbReference type="InterPro" id="IPR013324">
    <property type="entry name" value="RNA_pol_sigma_r3/r4-like"/>
</dbReference>
<comment type="similarity">
    <text evidence="1">Belongs to the sigma-70 factor family. ECF subfamily.</text>
</comment>
<gene>
    <name evidence="7" type="ORF">GQN54_10665</name>
</gene>
<keyword evidence="2" id="KW-0805">Transcription regulation</keyword>
<evidence type="ECO:0000259" key="6">
    <source>
        <dbReference type="Pfam" id="PF08281"/>
    </source>
</evidence>
<dbReference type="Pfam" id="PF08281">
    <property type="entry name" value="Sigma70_r4_2"/>
    <property type="match status" value="1"/>
</dbReference>
<sequence length="187" mass="21850">MEPISPEKLEEIVEGCVKGNRDAQQDLYKLMYGKMLAVCYRYSRRPEEAKDLLQDGFLKVFKKIHKFNNAGSLEGWIRRIMVNNAIDYYRLNKNKFAISEANINEDMLIEEVDEDESIYEEINAKDIMESIQKLSPSYRTVFSMFVLDGYSHKEIATELNISEGTSKSNLAKAKRNLRTLLEDRKRY</sequence>
<dbReference type="CDD" id="cd06171">
    <property type="entry name" value="Sigma70_r4"/>
    <property type="match status" value="1"/>
</dbReference>
<accession>A0A6N9NMZ0</accession>
<keyword evidence="8" id="KW-1185">Reference proteome</keyword>
<evidence type="ECO:0000259" key="5">
    <source>
        <dbReference type="Pfam" id="PF04542"/>
    </source>
</evidence>
<dbReference type="GO" id="GO:0003677">
    <property type="term" value="F:DNA binding"/>
    <property type="evidence" value="ECO:0007669"/>
    <property type="project" value="InterPro"/>
</dbReference>
<comment type="caution">
    <text evidence="7">The sequence shown here is derived from an EMBL/GenBank/DDBJ whole genome shotgun (WGS) entry which is preliminary data.</text>
</comment>
<dbReference type="Proteomes" id="UP000470771">
    <property type="component" value="Unassembled WGS sequence"/>
</dbReference>
<dbReference type="PANTHER" id="PTHR43133:SF46">
    <property type="entry name" value="RNA POLYMERASE SIGMA-70 FACTOR ECF SUBFAMILY"/>
    <property type="match status" value="1"/>
</dbReference>
<dbReference type="InterPro" id="IPR036388">
    <property type="entry name" value="WH-like_DNA-bd_sf"/>
</dbReference>
<evidence type="ECO:0000256" key="1">
    <source>
        <dbReference type="ARBA" id="ARBA00010641"/>
    </source>
</evidence>
<evidence type="ECO:0000256" key="4">
    <source>
        <dbReference type="ARBA" id="ARBA00023163"/>
    </source>
</evidence>
<evidence type="ECO:0000313" key="7">
    <source>
        <dbReference type="EMBL" id="NBG66580.1"/>
    </source>
</evidence>
<dbReference type="RefSeq" id="WP_160633537.1">
    <property type="nucleotide sequence ID" value="NZ_WWNE01000008.1"/>
</dbReference>
<dbReference type="AlphaFoldDB" id="A0A6N9NMZ0"/>
<dbReference type="InterPro" id="IPR013325">
    <property type="entry name" value="RNA_pol_sigma_r2"/>
</dbReference>
<dbReference type="InterPro" id="IPR039425">
    <property type="entry name" value="RNA_pol_sigma-70-like"/>
</dbReference>
<dbReference type="SUPFAM" id="SSF88946">
    <property type="entry name" value="Sigma2 domain of RNA polymerase sigma factors"/>
    <property type="match status" value="1"/>
</dbReference>
<reference evidence="7 8" key="1">
    <citation type="submission" date="2019-12" db="EMBL/GenBank/DDBJ databases">
        <authorList>
            <person name="Zhao J."/>
        </authorList>
    </citation>
    <scope>NUCLEOTIDE SEQUENCE [LARGE SCALE GENOMIC DNA]</scope>
    <source>
        <strain evidence="7 8">S-15</strain>
    </source>
</reference>
<feature type="domain" description="RNA polymerase sigma-70 region 2" evidence="5">
    <location>
        <begin position="27"/>
        <end position="92"/>
    </location>
</feature>
<protein>
    <submittedName>
        <fullName evidence="7">Sigma-70 family RNA polymerase sigma factor</fullName>
    </submittedName>
</protein>
<keyword evidence="4" id="KW-0804">Transcription</keyword>
<dbReference type="InterPro" id="IPR007627">
    <property type="entry name" value="RNA_pol_sigma70_r2"/>
</dbReference>
<dbReference type="InterPro" id="IPR014284">
    <property type="entry name" value="RNA_pol_sigma-70_dom"/>
</dbReference>
<dbReference type="Gene3D" id="1.10.1740.10">
    <property type="match status" value="1"/>
</dbReference>
<keyword evidence="3" id="KW-0731">Sigma factor</keyword>
<dbReference type="SUPFAM" id="SSF88659">
    <property type="entry name" value="Sigma3 and sigma4 domains of RNA polymerase sigma factors"/>
    <property type="match status" value="1"/>
</dbReference>
<dbReference type="InterPro" id="IPR013249">
    <property type="entry name" value="RNA_pol_sigma70_r4_t2"/>
</dbReference>
<organism evidence="7 8">
    <name type="scientific">Acidiluteibacter ferrifornacis</name>
    <dbReference type="NCBI Taxonomy" id="2692424"/>
    <lineage>
        <taxon>Bacteria</taxon>
        <taxon>Pseudomonadati</taxon>
        <taxon>Bacteroidota</taxon>
        <taxon>Flavobacteriia</taxon>
        <taxon>Flavobacteriales</taxon>
        <taxon>Cryomorphaceae</taxon>
        <taxon>Acidiluteibacter</taxon>
    </lineage>
</organism>
<dbReference type="Gene3D" id="1.10.10.10">
    <property type="entry name" value="Winged helix-like DNA-binding domain superfamily/Winged helix DNA-binding domain"/>
    <property type="match status" value="1"/>
</dbReference>
<evidence type="ECO:0000313" key="8">
    <source>
        <dbReference type="Proteomes" id="UP000470771"/>
    </source>
</evidence>
<feature type="domain" description="RNA polymerase sigma factor 70 region 4 type 2" evidence="6">
    <location>
        <begin position="126"/>
        <end position="177"/>
    </location>
</feature>